<evidence type="ECO:0000256" key="2">
    <source>
        <dbReference type="SAM" id="Phobius"/>
    </source>
</evidence>
<sequence length="496" mass="52067">MRSLWNLPACVAMLVSAMLIQPAPATPLETSEHEVRWVEKRMHILQHVKRKEECTVQGWSLCAASVGGGCCPSNFACDISSCVSTDAPATCNGKVGQYSCPLTAGPGSCCPVGLVCKPNGGCVPSSGATYTHPCTGTWSGCPASLGGGCCQSGQLCGNGVCYNQTPRTFPVSETETIVDSEGHTTTTVVTNLVVKTDGPPTNSATTIAEIPQYIPTVVSKIAAVETGSSDGGGGGLPSGALGGIIAAVVVVFIVVVIAAAFIVLRLRRAEKAAKSAEKMAESKREFSNDQARSQKSGIAQTISEIGSATEVSHFPIQIPDSIRTRSRADTATTGGYTPSLTPNLTGSDASSWMPGQYGYQGSIASHGRQSSFDFYPQHDNRQMRMSQTGSVVSGHSRKTSDTSELSEQHGVSELQAPDNDEIRSPQRSNSITHSTRPHMRRNGDFSGQTRVRGDSNTGASPLGTVNETNEIYYGPEHTAAGHISDRGPSPSYFGSQ</sequence>
<feature type="compositionally biased region" description="Polar residues" evidence="1">
    <location>
        <begin position="425"/>
        <end position="434"/>
    </location>
</feature>
<dbReference type="STRING" id="77044.A0A1W2TK48"/>
<feature type="region of interest" description="Disordered" evidence="1">
    <location>
        <begin position="384"/>
        <end position="496"/>
    </location>
</feature>
<feature type="signal peptide" evidence="3">
    <location>
        <begin position="1"/>
        <end position="25"/>
    </location>
</feature>
<feature type="compositionally biased region" description="Polar residues" evidence="1">
    <location>
        <begin position="445"/>
        <end position="469"/>
    </location>
</feature>
<keyword evidence="5" id="KW-1185">Reference proteome</keyword>
<evidence type="ECO:0000256" key="3">
    <source>
        <dbReference type="SAM" id="SignalP"/>
    </source>
</evidence>
<dbReference type="OMA" id="EEMHGFY"/>
<feature type="compositionally biased region" description="Polar residues" evidence="1">
    <location>
        <begin position="384"/>
        <end position="393"/>
    </location>
</feature>
<keyword evidence="2" id="KW-0472">Membrane</keyword>
<evidence type="ECO:0000256" key="1">
    <source>
        <dbReference type="SAM" id="MobiDB-lite"/>
    </source>
</evidence>
<dbReference type="AlphaFoldDB" id="A0A1W2TK48"/>
<feature type="chain" id="PRO_5012077154" evidence="3">
    <location>
        <begin position="26"/>
        <end position="496"/>
    </location>
</feature>
<keyword evidence="3" id="KW-0732">Signal</keyword>
<organism evidence="4">
    <name type="scientific">Rosellinia necatrix</name>
    <name type="common">White root-rot fungus</name>
    <dbReference type="NCBI Taxonomy" id="77044"/>
    <lineage>
        <taxon>Eukaryota</taxon>
        <taxon>Fungi</taxon>
        <taxon>Dikarya</taxon>
        <taxon>Ascomycota</taxon>
        <taxon>Pezizomycotina</taxon>
        <taxon>Sordariomycetes</taxon>
        <taxon>Xylariomycetidae</taxon>
        <taxon>Xylariales</taxon>
        <taxon>Xylariaceae</taxon>
        <taxon>Rosellinia</taxon>
    </lineage>
</organism>
<accession>A0A1W2TK48</accession>
<keyword evidence="2" id="KW-0812">Transmembrane</keyword>
<gene>
    <name evidence="4" type="ORF">SAMD00023353_3300700</name>
</gene>
<dbReference type="Proteomes" id="UP000054516">
    <property type="component" value="Unassembled WGS sequence"/>
</dbReference>
<feature type="region of interest" description="Disordered" evidence="1">
    <location>
        <begin position="316"/>
        <end position="348"/>
    </location>
</feature>
<keyword evidence="2" id="KW-1133">Transmembrane helix</keyword>
<dbReference type="EMBL" id="DF977478">
    <property type="protein sequence ID" value="GAP88636.2"/>
    <property type="molecule type" value="Genomic_DNA"/>
</dbReference>
<feature type="compositionally biased region" description="Polar residues" evidence="1">
    <location>
        <begin position="329"/>
        <end position="348"/>
    </location>
</feature>
<evidence type="ECO:0000313" key="4">
    <source>
        <dbReference type="EMBL" id="GAP88636.2"/>
    </source>
</evidence>
<reference evidence="4" key="1">
    <citation type="submission" date="2016-03" db="EMBL/GenBank/DDBJ databases">
        <title>Draft genome sequence of Rosellinia necatrix.</title>
        <authorList>
            <person name="Kanematsu S."/>
        </authorList>
    </citation>
    <scope>NUCLEOTIDE SEQUENCE [LARGE SCALE GENOMIC DNA]</scope>
    <source>
        <strain evidence="4">W97</strain>
    </source>
</reference>
<proteinExistence type="predicted"/>
<name>A0A1W2TK48_ROSNE</name>
<dbReference type="OrthoDB" id="5292518at2759"/>
<protein>
    <submittedName>
        <fullName evidence="4">Uncharacterized protein</fullName>
    </submittedName>
</protein>
<feature type="transmembrane region" description="Helical" evidence="2">
    <location>
        <begin position="240"/>
        <end position="264"/>
    </location>
</feature>
<evidence type="ECO:0000313" key="5">
    <source>
        <dbReference type="Proteomes" id="UP000054516"/>
    </source>
</evidence>